<keyword evidence="3 4" id="KW-0560">Oxidoreductase</keyword>
<dbReference type="GO" id="GO:0009236">
    <property type="term" value="P:cobalamin biosynthetic process"/>
    <property type="evidence" value="ECO:0007669"/>
    <property type="project" value="UniProtKB-KW"/>
</dbReference>
<organism evidence="4 5">
    <name type="scientific">Candidatus Ruthenibacterium avium</name>
    <dbReference type="NCBI Taxonomy" id="2838751"/>
    <lineage>
        <taxon>Bacteria</taxon>
        <taxon>Bacillati</taxon>
        <taxon>Bacillota</taxon>
        <taxon>Clostridia</taxon>
        <taxon>Eubacteriales</taxon>
        <taxon>Oscillospiraceae</taxon>
        <taxon>Ruthenibacterium</taxon>
    </lineage>
</organism>
<dbReference type="SUPFAM" id="SSF51735">
    <property type="entry name" value="NAD(P)-binding Rossmann-fold domains"/>
    <property type="match status" value="1"/>
</dbReference>
<protein>
    <submittedName>
        <fullName evidence="4">Precorrin-6A reductase</fullName>
        <ecNumber evidence="4">1.3.1.54</ecNumber>
    </submittedName>
</protein>
<gene>
    <name evidence="4" type="primary">cobK</name>
    <name evidence="4" type="ORF">H9943_01660</name>
</gene>
<evidence type="ECO:0000313" key="5">
    <source>
        <dbReference type="Proteomes" id="UP000824209"/>
    </source>
</evidence>
<comment type="caution">
    <text evidence="4">The sequence shown here is derived from an EMBL/GenBank/DDBJ whole genome shotgun (WGS) entry which is preliminary data.</text>
</comment>
<dbReference type="PANTHER" id="PTHR36925:SF1">
    <property type="entry name" value="COBALT-PRECORRIN-6A REDUCTASE"/>
    <property type="match status" value="1"/>
</dbReference>
<evidence type="ECO:0000256" key="1">
    <source>
        <dbReference type="ARBA" id="ARBA00004953"/>
    </source>
</evidence>
<dbReference type="AlphaFoldDB" id="A0A9D2M1D8"/>
<dbReference type="PANTHER" id="PTHR36925">
    <property type="entry name" value="COBALT-PRECORRIN-6A REDUCTASE"/>
    <property type="match status" value="1"/>
</dbReference>
<dbReference type="InterPro" id="IPR036291">
    <property type="entry name" value="NAD(P)-bd_dom_sf"/>
</dbReference>
<evidence type="ECO:0000256" key="3">
    <source>
        <dbReference type="ARBA" id="ARBA00023002"/>
    </source>
</evidence>
<reference evidence="4" key="1">
    <citation type="journal article" date="2021" name="PeerJ">
        <title>Extensive microbial diversity within the chicken gut microbiome revealed by metagenomics and culture.</title>
        <authorList>
            <person name="Gilroy R."/>
            <person name="Ravi A."/>
            <person name="Getino M."/>
            <person name="Pursley I."/>
            <person name="Horton D.L."/>
            <person name="Alikhan N.F."/>
            <person name="Baker D."/>
            <person name="Gharbi K."/>
            <person name="Hall N."/>
            <person name="Watson M."/>
            <person name="Adriaenssens E.M."/>
            <person name="Foster-Nyarko E."/>
            <person name="Jarju S."/>
            <person name="Secka A."/>
            <person name="Antonio M."/>
            <person name="Oren A."/>
            <person name="Chaudhuri R.R."/>
            <person name="La Ragione R."/>
            <person name="Hildebrand F."/>
            <person name="Pallen M.J."/>
        </authorList>
    </citation>
    <scope>NUCLEOTIDE SEQUENCE</scope>
    <source>
        <strain evidence="4">ChiBcec8-14828</strain>
    </source>
</reference>
<proteinExistence type="predicted"/>
<comment type="pathway">
    <text evidence="1">Cofactor biosynthesis; adenosylcobalamin biosynthesis.</text>
</comment>
<dbReference type="Gene3D" id="3.40.50.720">
    <property type="entry name" value="NAD(P)-binding Rossmann-like Domain"/>
    <property type="match status" value="1"/>
</dbReference>
<evidence type="ECO:0000313" key="4">
    <source>
        <dbReference type="EMBL" id="HJB39085.1"/>
    </source>
</evidence>
<reference evidence="4" key="2">
    <citation type="submission" date="2021-04" db="EMBL/GenBank/DDBJ databases">
        <authorList>
            <person name="Gilroy R."/>
        </authorList>
    </citation>
    <scope>NUCLEOTIDE SEQUENCE</scope>
    <source>
        <strain evidence="4">ChiBcec8-14828</strain>
    </source>
</reference>
<dbReference type="InterPro" id="IPR003723">
    <property type="entry name" value="Precorrin-6x_reduct"/>
</dbReference>
<dbReference type="GO" id="GO:0016994">
    <property type="term" value="F:precorrin-6A reductase activity"/>
    <property type="evidence" value="ECO:0007669"/>
    <property type="project" value="UniProtKB-EC"/>
</dbReference>
<dbReference type="Proteomes" id="UP000824209">
    <property type="component" value="Unassembled WGS sequence"/>
</dbReference>
<evidence type="ECO:0000256" key="2">
    <source>
        <dbReference type="ARBA" id="ARBA00022573"/>
    </source>
</evidence>
<keyword evidence="2" id="KW-0169">Cobalamin biosynthesis</keyword>
<sequence>MNVVLFGGTSDGRTLAAHLIALGAFVTVCVATEYGEEQMQQLPGCRVLCGRKNAQEMAALLSGADLCIDATHPYAIEVSRQIFAAAKQTGVRLLRLLRAKTQPAQDSGVLFAEDAAHAAEILQTTTGNIFLATGAKELKAYQSLPPERLYVRVLPMQESLQACEKVRIPRAHICAMQGPFSNALNLALLRQWNIRWMVTKDSGEAGGFSEKAAAAREAGVGLIVLRRPEEQGMTIEKILKECEREMQ</sequence>
<dbReference type="EC" id="1.3.1.54" evidence="4"/>
<dbReference type="EMBL" id="DWYA01000015">
    <property type="protein sequence ID" value="HJB39085.1"/>
    <property type="molecule type" value="Genomic_DNA"/>
</dbReference>
<dbReference type="Pfam" id="PF02571">
    <property type="entry name" value="CbiJ"/>
    <property type="match status" value="1"/>
</dbReference>
<dbReference type="NCBIfam" id="TIGR00715">
    <property type="entry name" value="precor6x_red"/>
    <property type="match status" value="1"/>
</dbReference>
<name>A0A9D2M1D8_9FIRM</name>
<accession>A0A9D2M1D8</accession>
<dbReference type="PROSITE" id="PS51014">
    <property type="entry name" value="COBK_CBIJ"/>
    <property type="match status" value="1"/>
</dbReference>